<keyword evidence="3" id="KW-1185">Reference proteome</keyword>
<dbReference type="Gene3D" id="1.10.3210.10">
    <property type="entry name" value="Hypothetical protein af1432"/>
    <property type="match status" value="1"/>
</dbReference>
<gene>
    <name evidence="2" type="ORF">TTHT_0408</name>
</gene>
<evidence type="ECO:0000313" key="2">
    <source>
        <dbReference type="EMBL" id="BBB32010.1"/>
    </source>
</evidence>
<sequence>MNYEKTLEFVKEKFKDKKDKGGKPYIEHLLTVAEKMESETEKIVALLHDIVEDIEDISFETLKKMGYSEEVISAVEAMTKEKGEEYKDYLKRVKANPIARKVKLADLEHNMDTSRLNKITEKDLKRLEKYKFAKQFLEKE</sequence>
<protein>
    <recommendedName>
        <fullName evidence="1">HD domain-containing protein</fullName>
    </recommendedName>
</protein>
<dbReference type="AlphaFoldDB" id="A0A7R6SYN2"/>
<dbReference type="SUPFAM" id="SSF109604">
    <property type="entry name" value="HD-domain/PDEase-like"/>
    <property type="match status" value="1"/>
</dbReference>
<proteinExistence type="predicted"/>
<dbReference type="EMBL" id="AP017470">
    <property type="protein sequence ID" value="BBB32010.1"/>
    <property type="molecule type" value="Genomic_DNA"/>
</dbReference>
<reference evidence="2 3" key="1">
    <citation type="journal article" date="2012" name="Extremophiles">
        <title>Thermotomaculum hydrothermale gen. nov., sp. nov., a novel heterotrophic thermophile within the phylum Acidobacteria from a deep-sea hydrothermal vent chimney in the Southern Okinawa Trough.</title>
        <authorList>
            <person name="Izumi H."/>
            <person name="Nunoura T."/>
            <person name="Miyazaki M."/>
            <person name="Mino S."/>
            <person name="Toki T."/>
            <person name="Takai K."/>
            <person name="Sako Y."/>
            <person name="Sawabe T."/>
            <person name="Nakagawa S."/>
        </authorList>
    </citation>
    <scope>NUCLEOTIDE SEQUENCE [LARGE SCALE GENOMIC DNA]</scope>
    <source>
        <strain evidence="2 3">AC55</strain>
    </source>
</reference>
<dbReference type="Proteomes" id="UP000595564">
    <property type="component" value="Chromosome"/>
</dbReference>
<dbReference type="InterPro" id="IPR006674">
    <property type="entry name" value="HD_domain"/>
</dbReference>
<dbReference type="KEGG" id="thyd:TTHT_0408"/>
<organism evidence="2 3">
    <name type="scientific">Thermotomaculum hydrothermale</name>
    <dbReference type="NCBI Taxonomy" id="981385"/>
    <lineage>
        <taxon>Bacteria</taxon>
        <taxon>Pseudomonadati</taxon>
        <taxon>Acidobacteriota</taxon>
        <taxon>Holophagae</taxon>
        <taxon>Thermotomaculales</taxon>
        <taxon>Thermotomaculaceae</taxon>
        <taxon>Thermotomaculum</taxon>
    </lineage>
</organism>
<accession>A0A7R6SYN2</accession>
<dbReference type="Pfam" id="PF01966">
    <property type="entry name" value="HD"/>
    <property type="match status" value="1"/>
</dbReference>
<dbReference type="RefSeq" id="WP_201328346.1">
    <property type="nucleotide sequence ID" value="NZ_AP017470.1"/>
</dbReference>
<name>A0A7R6SYN2_9BACT</name>
<evidence type="ECO:0000313" key="3">
    <source>
        <dbReference type="Proteomes" id="UP000595564"/>
    </source>
</evidence>
<feature type="domain" description="HD" evidence="1">
    <location>
        <begin position="30"/>
        <end position="111"/>
    </location>
</feature>
<evidence type="ECO:0000259" key="1">
    <source>
        <dbReference type="Pfam" id="PF01966"/>
    </source>
</evidence>